<evidence type="ECO:0008006" key="4">
    <source>
        <dbReference type="Google" id="ProtNLM"/>
    </source>
</evidence>
<keyword evidence="1" id="KW-0732">Signal</keyword>
<sequence length="136" mass="15180">MNVKKIIVLFVALFALMMVSTLPTYASDTWIPFNTHTTEGGYEDVVETTSAKSSVWVGVTSIYKIDRITGSKSLAGPEYLLVNLCNTATNKCTSVKSLDFYHAEFTNLEPGKYYVDILDDEVSYFTGDMYSFSHTP</sequence>
<feature type="signal peptide" evidence="1">
    <location>
        <begin position="1"/>
        <end position="26"/>
    </location>
</feature>
<reference evidence="3" key="1">
    <citation type="submission" date="2016-10" db="EMBL/GenBank/DDBJ databases">
        <authorList>
            <person name="Varghese N."/>
            <person name="Submissions S."/>
        </authorList>
    </citation>
    <scope>NUCLEOTIDE SEQUENCE [LARGE SCALE GENOMIC DNA]</scope>
    <source>
        <strain evidence="3">DSM 45789</strain>
    </source>
</reference>
<proteinExistence type="predicted"/>
<dbReference type="EMBL" id="FPAA01000006">
    <property type="protein sequence ID" value="SFS70794.1"/>
    <property type="molecule type" value="Genomic_DNA"/>
</dbReference>
<protein>
    <recommendedName>
        <fullName evidence="4">Secreted protein</fullName>
    </recommendedName>
</protein>
<keyword evidence="3" id="KW-1185">Reference proteome</keyword>
<name>A0A1I6S1J1_9BACL</name>
<evidence type="ECO:0000313" key="3">
    <source>
        <dbReference type="Proteomes" id="UP000198660"/>
    </source>
</evidence>
<feature type="chain" id="PRO_5009303980" description="Secreted protein" evidence="1">
    <location>
        <begin position="27"/>
        <end position="136"/>
    </location>
</feature>
<dbReference type="OrthoDB" id="2654780at2"/>
<dbReference type="Proteomes" id="UP000198660">
    <property type="component" value="Unassembled WGS sequence"/>
</dbReference>
<accession>A0A1I6S1J1</accession>
<organism evidence="2 3">
    <name type="scientific">Marininema halotolerans</name>
    <dbReference type="NCBI Taxonomy" id="1155944"/>
    <lineage>
        <taxon>Bacteria</taxon>
        <taxon>Bacillati</taxon>
        <taxon>Bacillota</taxon>
        <taxon>Bacilli</taxon>
        <taxon>Bacillales</taxon>
        <taxon>Thermoactinomycetaceae</taxon>
        <taxon>Marininema</taxon>
    </lineage>
</organism>
<evidence type="ECO:0000313" key="2">
    <source>
        <dbReference type="EMBL" id="SFS70794.1"/>
    </source>
</evidence>
<dbReference type="AlphaFoldDB" id="A0A1I6S1J1"/>
<dbReference type="RefSeq" id="WP_091836865.1">
    <property type="nucleotide sequence ID" value="NZ_FPAA01000006.1"/>
</dbReference>
<gene>
    <name evidence="2" type="ORF">SAMN05444972_10684</name>
</gene>
<evidence type="ECO:0000256" key="1">
    <source>
        <dbReference type="SAM" id="SignalP"/>
    </source>
</evidence>